<dbReference type="Pfam" id="PF00118">
    <property type="entry name" value="Cpn60_TCP1"/>
    <property type="match status" value="1"/>
</dbReference>
<dbReference type="Gene3D" id="1.10.560.10">
    <property type="entry name" value="GroEL-like equatorial domain"/>
    <property type="match status" value="1"/>
</dbReference>
<dbReference type="InterPro" id="IPR027413">
    <property type="entry name" value="GROEL-like_equatorial_sf"/>
</dbReference>
<evidence type="ECO:0000256" key="2">
    <source>
        <dbReference type="ARBA" id="ARBA00022741"/>
    </source>
</evidence>
<accession>A0A1X7SA10</accession>
<dbReference type="PROSITE" id="PS00751">
    <property type="entry name" value="TCP1_2"/>
    <property type="match status" value="1"/>
</dbReference>
<evidence type="ECO:0000256" key="3">
    <source>
        <dbReference type="ARBA" id="ARBA00022840"/>
    </source>
</evidence>
<dbReference type="PANTHER" id="PTHR11353">
    <property type="entry name" value="CHAPERONIN"/>
    <property type="match status" value="1"/>
</dbReference>
<dbReference type="InterPro" id="IPR002423">
    <property type="entry name" value="Cpn60/GroEL/TCP-1"/>
</dbReference>
<evidence type="ECO:0000313" key="7">
    <source>
        <dbReference type="EMBL" id="SMQ56524.1"/>
    </source>
</evidence>
<dbReference type="GO" id="GO:0016887">
    <property type="term" value="F:ATP hydrolysis activity"/>
    <property type="evidence" value="ECO:0007669"/>
    <property type="project" value="InterPro"/>
</dbReference>
<protein>
    <submittedName>
        <fullName evidence="7">Uncharacterized protein</fullName>
    </submittedName>
</protein>
<dbReference type="GO" id="GO:0140662">
    <property type="term" value="F:ATP-dependent protein folding chaperone"/>
    <property type="evidence" value="ECO:0007669"/>
    <property type="project" value="InterPro"/>
</dbReference>
<dbReference type="AlphaFoldDB" id="A0A1X7SA10"/>
<evidence type="ECO:0000256" key="5">
    <source>
        <dbReference type="RuleBase" id="RU004187"/>
    </source>
</evidence>
<dbReference type="SUPFAM" id="SSF48592">
    <property type="entry name" value="GroEL equatorial domain-like"/>
    <property type="match status" value="1"/>
</dbReference>
<feature type="compositionally biased region" description="Low complexity" evidence="6">
    <location>
        <begin position="18"/>
        <end position="36"/>
    </location>
</feature>
<keyword evidence="4 5" id="KW-0143">Chaperone</keyword>
<evidence type="ECO:0000256" key="1">
    <source>
        <dbReference type="ARBA" id="ARBA00008020"/>
    </source>
</evidence>
<reference evidence="7 8" key="1">
    <citation type="submission" date="2016-06" db="EMBL/GenBank/DDBJ databases">
        <authorList>
            <person name="Kjaerup R.B."/>
            <person name="Dalgaard T.S."/>
            <person name="Juul-Madsen H.R."/>
        </authorList>
    </citation>
    <scope>NUCLEOTIDE SEQUENCE [LARGE SCALE GENOMIC DNA]</scope>
</reference>
<dbReference type="InterPro" id="IPR002194">
    <property type="entry name" value="Chaperonin_TCP-1_CS"/>
</dbReference>
<proteinExistence type="inferred from homology"/>
<dbReference type="Proteomes" id="UP000215127">
    <property type="component" value="Chromosome 19"/>
</dbReference>
<dbReference type="PRINTS" id="PR00304">
    <property type="entry name" value="TCOMPLEXTCP1"/>
</dbReference>
<name>A0A1X7SA10_ZYMT9</name>
<dbReference type="InterPro" id="IPR017998">
    <property type="entry name" value="Chaperone_TCP-1"/>
</dbReference>
<evidence type="ECO:0000313" key="8">
    <source>
        <dbReference type="Proteomes" id="UP000215127"/>
    </source>
</evidence>
<gene>
    <name evidence="7" type="ORF">ZT3D7_G11679</name>
</gene>
<feature type="region of interest" description="Disordered" evidence="6">
    <location>
        <begin position="1"/>
        <end position="36"/>
    </location>
</feature>
<sequence length="109" mass="11342">MTTNSAAPRPARRATTDSNNGAVSTTASTANNNDSNIDLALTNDAATILRELEVVHPASKLPVMASRQQEAEMGDATNMVIVFAGELPKKAEELLRTCLETSEIGGAGG</sequence>
<comment type="similarity">
    <text evidence="1 5">Belongs to the TCP-1 chaperonin family.</text>
</comment>
<dbReference type="GO" id="GO:0005832">
    <property type="term" value="C:chaperonin-containing T-complex"/>
    <property type="evidence" value="ECO:0007669"/>
    <property type="project" value="UniProtKB-ARBA"/>
</dbReference>
<dbReference type="STRING" id="1276538.A0A1X7SA10"/>
<keyword evidence="2 5" id="KW-0547">Nucleotide-binding</keyword>
<evidence type="ECO:0000256" key="6">
    <source>
        <dbReference type="SAM" id="MobiDB-lite"/>
    </source>
</evidence>
<keyword evidence="8" id="KW-1185">Reference proteome</keyword>
<dbReference type="EMBL" id="LT853707">
    <property type="protein sequence ID" value="SMQ56524.1"/>
    <property type="molecule type" value="Genomic_DNA"/>
</dbReference>
<organism evidence="7 8">
    <name type="scientific">Zymoseptoria tritici (strain ST99CH_3D7)</name>
    <dbReference type="NCBI Taxonomy" id="1276538"/>
    <lineage>
        <taxon>Eukaryota</taxon>
        <taxon>Fungi</taxon>
        <taxon>Dikarya</taxon>
        <taxon>Ascomycota</taxon>
        <taxon>Pezizomycotina</taxon>
        <taxon>Dothideomycetes</taxon>
        <taxon>Dothideomycetidae</taxon>
        <taxon>Mycosphaerellales</taxon>
        <taxon>Mycosphaerellaceae</taxon>
        <taxon>Zymoseptoria</taxon>
    </lineage>
</organism>
<dbReference type="GO" id="GO:0051082">
    <property type="term" value="F:unfolded protein binding"/>
    <property type="evidence" value="ECO:0007669"/>
    <property type="project" value="InterPro"/>
</dbReference>
<evidence type="ECO:0000256" key="4">
    <source>
        <dbReference type="ARBA" id="ARBA00023186"/>
    </source>
</evidence>
<keyword evidence="3 5" id="KW-0067">ATP-binding</keyword>
<dbReference type="GO" id="GO:0005524">
    <property type="term" value="F:ATP binding"/>
    <property type="evidence" value="ECO:0007669"/>
    <property type="project" value="UniProtKB-KW"/>
</dbReference>